<evidence type="ECO:0000259" key="4">
    <source>
        <dbReference type="Pfam" id="PF00189"/>
    </source>
</evidence>
<dbReference type="GO" id="GO:0005840">
    <property type="term" value="C:ribosome"/>
    <property type="evidence" value="ECO:0007669"/>
    <property type="project" value="UniProtKB-KW"/>
</dbReference>
<dbReference type="GeneID" id="8774792"/>
<dbReference type="GO" id="GO:0006412">
    <property type="term" value="P:translation"/>
    <property type="evidence" value="ECO:0007669"/>
    <property type="project" value="InterPro"/>
</dbReference>
<gene>
    <name evidence="5" type="primary">rps3</name>
</gene>
<dbReference type="SUPFAM" id="SSF54821">
    <property type="entry name" value="Ribosomal protein S3 C-terminal domain"/>
    <property type="match status" value="1"/>
</dbReference>
<dbReference type="Gene3D" id="3.30.1140.32">
    <property type="entry name" value="Ribosomal protein S3, C-terminal domain"/>
    <property type="match status" value="1"/>
</dbReference>
<dbReference type="GO" id="GO:0003735">
    <property type="term" value="F:structural constituent of ribosome"/>
    <property type="evidence" value="ECO:0007669"/>
    <property type="project" value="InterPro"/>
</dbReference>
<evidence type="ECO:0000256" key="3">
    <source>
        <dbReference type="ARBA" id="ARBA00023274"/>
    </source>
</evidence>
<evidence type="ECO:0000256" key="1">
    <source>
        <dbReference type="ARBA" id="ARBA00010761"/>
    </source>
</evidence>
<dbReference type="AlphaFoldDB" id="D2Z219"/>
<dbReference type="InterPro" id="IPR001351">
    <property type="entry name" value="Ribosomal_uS3_C"/>
</dbReference>
<dbReference type="SUPFAM" id="SSF54814">
    <property type="entry name" value="Prokaryotic type KH domain (KH-domain type II)"/>
    <property type="match status" value="1"/>
</dbReference>
<dbReference type="GO" id="GO:0003723">
    <property type="term" value="F:RNA binding"/>
    <property type="evidence" value="ECO:0007669"/>
    <property type="project" value="InterPro"/>
</dbReference>
<evidence type="ECO:0000313" key="5">
    <source>
        <dbReference type="EMBL" id="BAI70583.1"/>
    </source>
</evidence>
<geneLocation type="mitochondrion" evidence="5"/>
<dbReference type="Pfam" id="PF00189">
    <property type="entry name" value="Ribosomal_S3_C"/>
    <property type="match status" value="1"/>
</dbReference>
<proteinExistence type="inferred from homology"/>
<dbReference type="GO" id="GO:1990904">
    <property type="term" value="C:ribonucleoprotein complex"/>
    <property type="evidence" value="ECO:0007669"/>
    <property type="project" value="UniProtKB-KW"/>
</dbReference>
<name>D2Z219_9STRA</name>
<dbReference type="EMBL" id="AB546636">
    <property type="protein sequence ID" value="BAI70583.1"/>
    <property type="molecule type" value="Genomic_DNA"/>
</dbReference>
<dbReference type="InterPro" id="IPR036419">
    <property type="entry name" value="Ribosomal_S3_C_sf"/>
</dbReference>
<evidence type="ECO:0000256" key="2">
    <source>
        <dbReference type="ARBA" id="ARBA00022980"/>
    </source>
</evidence>
<keyword evidence="2 5" id="KW-0689">Ribosomal protein</keyword>
<protein>
    <submittedName>
        <fullName evidence="5">Ribosomal protein S3</fullName>
    </submittedName>
</protein>
<keyword evidence="3" id="KW-0687">Ribonucleoprotein</keyword>
<dbReference type="RefSeq" id="YP_003434236.1">
    <property type="nucleotide sequence ID" value="NC_013837.1"/>
</dbReference>
<reference evidence="5" key="1">
    <citation type="journal article" date="2010" name="Harmful Algae">
        <title>Mitochondrial genomes from two red tide forming raphidophycean algae Heterosigma akashiwo and Chattonella marina var. marina.</title>
        <authorList>
            <person name="Masuda I."/>
            <person name="Kamikawa R."/>
            <person name="Ueda M."/>
            <person name="Oyama K."/>
            <person name="Yoshimatsu S."/>
            <person name="Inagaki Y."/>
            <person name="Sako Y."/>
        </authorList>
    </citation>
    <scope>NUCLEOTIDE SEQUENCE</scope>
    <source>
        <strain evidence="5">KA11-m-1</strain>
    </source>
</reference>
<comment type="similarity">
    <text evidence="1">Belongs to the universal ribosomal protein uS3 family.</text>
</comment>
<dbReference type="InterPro" id="IPR009019">
    <property type="entry name" value="KH_sf_prok-type"/>
</dbReference>
<accession>D2Z219</accession>
<organism evidence="5">
    <name type="scientific">Chattonella marina</name>
    <dbReference type="NCBI Taxonomy" id="90936"/>
    <lineage>
        <taxon>Eukaryota</taxon>
        <taxon>Sar</taxon>
        <taxon>Stramenopiles</taxon>
        <taxon>Ochrophyta</taxon>
        <taxon>Raphidophyceae</taxon>
        <taxon>Chattonellales</taxon>
        <taxon>Chattonellaceae</taxon>
        <taxon>Chattonella</taxon>
    </lineage>
</organism>
<feature type="domain" description="Small ribosomal subunit protein uS3 C-terminal" evidence="4">
    <location>
        <begin position="252"/>
        <end position="310"/>
    </location>
</feature>
<sequence>MGQKAHPVGTRLGILSNWESEWFTTNKTTNSHLTVQTHELKNLLGAFLFIKGFLVHSLKLKYFNNTLFLKISLIPTYLKWLSLKKINLKNFYSLKLKKLQLKKNLIYNKKYKNFKLIKDSYFFNKFFFLLLKNFIKSKLLLLKKIYHKEVSFLLIKKLTESFLNLQNFSTCVLKVTDLSKCTKMSTPKRGRFFDPTFEWIYLFSLIKKQKPSALLIGNYVKYLLEKKGMKKRQRFVLNSLRRFLIQNQKILTNLKGLKIQVNGRINGRNRSTTYVIQLGCVPLQTFSKKIDYTFLPCFTLDGVFGIKVWVVPLNN</sequence>
<keyword evidence="5" id="KW-0496">Mitochondrion</keyword>